<dbReference type="AlphaFoldDB" id="A0A0W0WBC7"/>
<evidence type="ECO:0000313" key="2">
    <source>
        <dbReference type="Proteomes" id="UP000054908"/>
    </source>
</evidence>
<keyword evidence="2" id="KW-1185">Reference proteome</keyword>
<comment type="caution">
    <text evidence="1">The sequence shown here is derived from an EMBL/GenBank/DDBJ whole genome shotgun (WGS) entry which is preliminary data.</text>
</comment>
<protein>
    <submittedName>
        <fullName evidence="1">Uncharacterized protein</fullName>
    </submittedName>
</protein>
<dbReference type="Proteomes" id="UP000054908">
    <property type="component" value="Unassembled WGS sequence"/>
</dbReference>
<dbReference type="STRING" id="466.Lmac_0844"/>
<dbReference type="EMBL" id="LNYL01000022">
    <property type="protein sequence ID" value="KTD29669.1"/>
    <property type="molecule type" value="Genomic_DNA"/>
</dbReference>
<sequence length="372" mass="41638">MAIQFTDFSRAPLLDSPWGNMLENVLKGYQISKEPAKMAEEQKQRELTTKLKDMEVQHKPTEYKLSDQEKGLANALKSKALEHYEEKFALERDLKKAQIQKALQTKVGGSPKANGELANFMVSHPDATQEEIRNAYDEIHSSKQAHTDAITNRSRDITAGSSFDKLPTNEKKRAVGLTTAMGIDPIEGTQLLRSGKSLQDIADANGKKLDELTPMYPMGEENVKQLQRRSGFVNEIKNLEKNLAGATGKYQNKIFGYSFEQAADALSGDNPDEQGKVLAARALQPELTALRLKVAGGNIGIEAIRELQDKSLGNLKVFESLVDTKTYLAMQKYMTKYLEEAANEYQRTMEDYGRLKSPSQMRVFDLSTGEYE</sequence>
<evidence type="ECO:0000313" key="1">
    <source>
        <dbReference type="EMBL" id="KTD29669.1"/>
    </source>
</evidence>
<name>A0A0W0WBC7_9GAMM</name>
<accession>A0A0W0WBC7</accession>
<dbReference type="RefSeq" id="WP_058451655.1">
    <property type="nucleotide sequence ID" value="NZ_CAAAIB010000015.1"/>
</dbReference>
<dbReference type="PATRIC" id="fig|466.6.peg.901"/>
<reference evidence="1 2" key="1">
    <citation type="submission" date="2015-11" db="EMBL/GenBank/DDBJ databases">
        <title>Genomic analysis of 38 Legionella species identifies large and diverse effector repertoires.</title>
        <authorList>
            <person name="Burstein D."/>
            <person name="Amaro F."/>
            <person name="Zusman T."/>
            <person name="Lifshitz Z."/>
            <person name="Cohen O."/>
            <person name="Gilbert J.A."/>
            <person name="Pupko T."/>
            <person name="Shuman H.A."/>
            <person name="Segal G."/>
        </authorList>
    </citation>
    <scope>NUCLEOTIDE SEQUENCE [LARGE SCALE GENOMIC DNA]</scope>
    <source>
        <strain evidence="1 2">PX-1-G2-E2</strain>
    </source>
</reference>
<organism evidence="1 2">
    <name type="scientific">Legionella maceachernii</name>
    <dbReference type="NCBI Taxonomy" id="466"/>
    <lineage>
        <taxon>Bacteria</taxon>
        <taxon>Pseudomonadati</taxon>
        <taxon>Pseudomonadota</taxon>
        <taxon>Gammaproteobacteria</taxon>
        <taxon>Legionellales</taxon>
        <taxon>Legionellaceae</taxon>
        <taxon>Legionella</taxon>
    </lineage>
</organism>
<gene>
    <name evidence="1" type="ORF">Lmac_0844</name>
</gene>
<proteinExistence type="predicted"/>